<comment type="caution">
    <text evidence="7">The sequence shown here is derived from an EMBL/GenBank/DDBJ whole genome shotgun (WGS) entry which is preliminary data.</text>
</comment>
<dbReference type="GO" id="GO:0005737">
    <property type="term" value="C:cytoplasm"/>
    <property type="evidence" value="ECO:0007669"/>
    <property type="project" value="UniProtKB-SubCell"/>
</dbReference>
<comment type="catalytic activity">
    <reaction evidence="3">
        <text>L-proline + NAD(+) = (S)-1-pyrroline-5-carboxylate + NADH + 2 H(+)</text>
        <dbReference type="Rhea" id="RHEA:14105"/>
        <dbReference type="ChEBI" id="CHEBI:15378"/>
        <dbReference type="ChEBI" id="CHEBI:17388"/>
        <dbReference type="ChEBI" id="CHEBI:57540"/>
        <dbReference type="ChEBI" id="CHEBI:57945"/>
        <dbReference type="ChEBI" id="CHEBI:60039"/>
        <dbReference type="EC" id="1.5.1.2"/>
    </reaction>
</comment>
<dbReference type="InterPro" id="IPR029036">
    <property type="entry name" value="P5CR_dimer"/>
</dbReference>
<dbReference type="Pfam" id="PF14748">
    <property type="entry name" value="P5CR_dimer"/>
    <property type="match status" value="1"/>
</dbReference>
<dbReference type="PANTHER" id="PTHR11645:SF49">
    <property type="entry name" value="PYRROLINE-5-CARBOXYLATE REDUCTASE 1"/>
    <property type="match status" value="1"/>
</dbReference>
<feature type="domain" description="Pyrroline-5-carboxylate reductase catalytic N-terminal" evidence="5">
    <location>
        <begin position="4"/>
        <end position="94"/>
    </location>
</feature>
<evidence type="ECO:0000256" key="4">
    <source>
        <dbReference type="PIRSR" id="PIRSR000193-1"/>
    </source>
</evidence>
<dbReference type="EMBL" id="QOPI01000007">
    <property type="protein sequence ID" value="RCL44913.1"/>
    <property type="molecule type" value="Genomic_DNA"/>
</dbReference>
<dbReference type="Pfam" id="PF03807">
    <property type="entry name" value="F420_oxidored"/>
    <property type="match status" value="1"/>
</dbReference>
<evidence type="ECO:0000256" key="3">
    <source>
        <dbReference type="HAMAP-Rule" id="MF_01925"/>
    </source>
</evidence>
<comment type="subcellular location">
    <subcellularLocation>
        <location evidence="3">Cytoplasm</location>
    </subcellularLocation>
</comment>
<evidence type="ECO:0000313" key="8">
    <source>
        <dbReference type="Proteomes" id="UP000252915"/>
    </source>
</evidence>
<dbReference type="InterPro" id="IPR000304">
    <property type="entry name" value="Pyrroline-COOH_reductase"/>
</dbReference>
<dbReference type="UniPathway" id="UPA00098">
    <property type="reaction ID" value="UER00361"/>
</dbReference>
<sequence>MSQIIFYGCGNISQTIIKGLILDGCTKTNILYIDRNPLNKKKLSRYGIKSADESKLSTTKNLIILAVKPKDALAACKEISTVISAPQLISLVAGIKIKSLKKSFSSKASIVRAMPTTASTYKKGITAIYGEQNSEKLILNTKKLFSRVGISILLKEEEEMNNFTGLIGSGPAYFFYLLKIYNEHLLNLCDGKQRDVDAIIINFLEGISSSISDGIDLNEAIDLIASKKGTTEAGINSLKDNNVLQLFEKGIISAMKRSKEISDEYK</sequence>
<dbReference type="SUPFAM" id="SSF48179">
    <property type="entry name" value="6-phosphogluconate dehydrogenase C-terminal domain-like"/>
    <property type="match status" value="1"/>
</dbReference>
<keyword evidence="3" id="KW-0028">Amino-acid biosynthesis</keyword>
<gene>
    <name evidence="3" type="primary">proC</name>
    <name evidence="7" type="ORF">DBW92_02040</name>
</gene>
<comment type="catalytic activity">
    <reaction evidence="3">
        <text>L-proline + NADP(+) = (S)-1-pyrroline-5-carboxylate + NADPH + 2 H(+)</text>
        <dbReference type="Rhea" id="RHEA:14109"/>
        <dbReference type="ChEBI" id="CHEBI:15378"/>
        <dbReference type="ChEBI" id="CHEBI:17388"/>
        <dbReference type="ChEBI" id="CHEBI:57783"/>
        <dbReference type="ChEBI" id="CHEBI:58349"/>
        <dbReference type="ChEBI" id="CHEBI:60039"/>
        <dbReference type="EC" id="1.5.1.2"/>
    </reaction>
</comment>
<reference evidence="7 8" key="1">
    <citation type="journal article" date="2018" name="Microbiome">
        <title>Fine metagenomic profile of the Mediterranean stratified and mixed water columns revealed by assembly and recruitment.</title>
        <authorList>
            <person name="Haro-Moreno J.M."/>
            <person name="Lopez-Perez M."/>
            <person name="De La Torre J.R."/>
            <person name="Picazo A."/>
            <person name="Camacho A."/>
            <person name="Rodriguez-Valera F."/>
        </authorList>
    </citation>
    <scope>NUCLEOTIDE SEQUENCE [LARGE SCALE GENOMIC DNA]</scope>
    <source>
        <strain evidence="7">MED-G78</strain>
    </source>
</reference>
<dbReference type="Gene3D" id="1.10.3730.10">
    <property type="entry name" value="ProC C-terminal domain-like"/>
    <property type="match status" value="1"/>
</dbReference>
<comment type="function">
    <text evidence="3">Catalyzes the reduction of 1-pyrroline-5-carboxylate (PCA) to L-proline.</text>
</comment>
<dbReference type="GO" id="GO:0055129">
    <property type="term" value="P:L-proline biosynthetic process"/>
    <property type="evidence" value="ECO:0007669"/>
    <property type="project" value="UniProtKB-UniRule"/>
</dbReference>
<keyword evidence="2 3" id="KW-0560">Oxidoreductase</keyword>
<feature type="domain" description="Pyrroline-5-carboxylate reductase dimerisation" evidence="6">
    <location>
        <begin position="157"/>
        <end position="260"/>
    </location>
</feature>
<keyword evidence="3" id="KW-0963">Cytoplasm</keyword>
<evidence type="ECO:0000259" key="5">
    <source>
        <dbReference type="Pfam" id="PF03807"/>
    </source>
</evidence>
<keyword evidence="3 4" id="KW-0521">NADP</keyword>
<comment type="pathway">
    <text evidence="3">Amino-acid biosynthesis; L-proline biosynthesis; L-proline from L-glutamate 5-semialdehyde: step 1/1.</text>
</comment>
<dbReference type="InterPro" id="IPR028939">
    <property type="entry name" value="P5C_Rdtase_cat_N"/>
</dbReference>
<dbReference type="SUPFAM" id="SSF51735">
    <property type="entry name" value="NAD(P)-binding Rossmann-fold domains"/>
    <property type="match status" value="1"/>
</dbReference>
<dbReference type="AlphaFoldDB" id="A0A368C5W4"/>
<evidence type="ECO:0000256" key="1">
    <source>
        <dbReference type="ARBA" id="ARBA00005525"/>
    </source>
</evidence>
<dbReference type="InterPro" id="IPR008927">
    <property type="entry name" value="6-PGluconate_DH-like_C_sf"/>
</dbReference>
<feature type="binding site" evidence="4">
    <location>
        <begin position="66"/>
        <end position="69"/>
    </location>
    <ligand>
        <name>NADP(+)</name>
        <dbReference type="ChEBI" id="CHEBI:58349"/>
    </ligand>
</feature>
<keyword evidence="3" id="KW-0641">Proline biosynthesis</keyword>
<accession>A0A368C5W4</accession>
<evidence type="ECO:0000259" key="6">
    <source>
        <dbReference type="Pfam" id="PF14748"/>
    </source>
</evidence>
<dbReference type="InterPro" id="IPR036291">
    <property type="entry name" value="NAD(P)-bd_dom_sf"/>
</dbReference>
<dbReference type="Gene3D" id="3.40.50.720">
    <property type="entry name" value="NAD(P)-binding Rossmann-like Domain"/>
    <property type="match status" value="1"/>
</dbReference>
<evidence type="ECO:0000313" key="7">
    <source>
        <dbReference type="EMBL" id="RCL44913.1"/>
    </source>
</evidence>
<dbReference type="Proteomes" id="UP000252915">
    <property type="component" value="Unassembled WGS sequence"/>
</dbReference>
<protein>
    <recommendedName>
        <fullName evidence="3">Pyrroline-5-carboxylate reductase</fullName>
        <shortName evidence="3">P5C reductase</shortName>
        <shortName evidence="3">P5CR</shortName>
        <ecNumber evidence="3">1.5.1.2</ecNumber>
    </recommendedName>
    <alternativeName>
        <fullName evidence="3">PCA reductase</fullName>
    </alternativeName>
</protein>
<dbReference type="EC" id="1.5.1.2" evidence="3"/>
<dbReference type="PIRSF" id="PIRSF000193">
    <property type="entry name" value="Pyrrol-5-carb_rd"/>
    <property type="match status" value="1"/>
</dbReference>
<evidence type="ECO:0000256" key="2">
    <source>
        <dbReference type="ARBA" id="ARBA00023002"/>
    </source>
</evidence>
<dbReference type="PANTHER" id="PTHR11645">
    <property type="entry name" value="PYRROLINE-5-CARBOXYLATE REDUCTASE"/>
    <property type="match status" value="1"/>
</dbReference>
<proteinExistence type="inferred from homology"/>
<name>A0A368C5W4_9GAMM</name>
<dbReference type="GO" id="GO:0004735">
    <property type="term" value="F:pyrroline-5-carboxylate reductase activity"/>
    <property type="evidence" value="ECO:0007669"/>
    <property type="project" value="UniProtKB-UniRule"/>
</dbReference>
<organism evidence="7 8">
    <name type="scientific">SAR86 cluster bacterium</name>
    <dbReference type="NCBI Taxonomy" id="2030880"/>
    <lineage>
        <taxon>Bacteria</taxon>
        <taxon>Pseudomonadati</taxon>
        <taxon>Pseudomonadota</taxon>
        <taxon>Gammaproteobacteria</taxon>
        <taxon>SAR86 cluster</taxon>
    </lineage>
</organism>
<comment type="similarity">
    <text evidence="1 3">Belongs to the pyrroline-5-carboxylate reductase family.</text>
</comment>
<dbReference type="HAMAP" id="MF_01925">
    <property type="entry name" value="P5C_reductase"/>
    <property type="match status" value="1"/>
</dbReference>